<dbReference type="EMBL" id="UOEI01000436">
    <property type="protein sequence ID" value="VAW05632.1"/>
    <property type="molecule type" value="Genomic_DNA"/>
</dbReference>
<dbReference type="GO" id="GO:0046872">
    <property type="term" value="F:metal ion binding"/>
    <property type="evidence" value="ECO:0007669"/>
    <property type="project" value="UniProtKB-KW"/>
</dbReference>
<dbReference type="GO" id="GO:0006749">
    <property type="term" value="P:glutathione metabolic process"/>
    <property type="evidence" value="ECO:0007669"/>
    <property type="project" value="InterPro"/>
</dbReference>
<dbReference type="InterPro" id="IPR001763">
    <property type="entry name" value="Rhodanese-like_dom"/>
</dbReference>
<dbReference type="InterPro" id="IPR051682">
    <property type="entry name" value="Mito_Persulfide_Diox"/>
</dbReference>
<keyword evidence="3" id="KW-0378">Hydrolase</keyword>
<dbReference type="GO" id="GO:0050313">
    <property type="term" value="F:sulfur dioxygenase activity"/>
    <property type="evidence" value="ECO:0007669"/>
    <property type="project" value="InterPro"/>
</dbReference>
<proteinExistence type="predicted"/>
<dbReference type="InterPro" id="IPR044528">
    <property type="entry name" value="POD-like_MBL-fold"/>
</dbReference>
<protein>
    <submittedName>
        <fullName evidence="3">MBL-fold metallo-hydrolase superfamily</fullName>
    </submittedName>
</protein>
<dbReference type="InterPro" id="IPR036873">
    <property type="entry name" value="Rhodanese-like_dom_sf"/>
</dbReference>
<dbReference type="SMART" id="SM00849">
    <property type="entry name" value="Lactamase_B"/>
    <property type="match status" value="1"/>
</dbReference>
<dbReference type="Pfam" id="PF00581">
    <property type="entry name" value="Rhodanese"/>
    <property type="match status" value="2"/>
</dbReference>
<dbReference type="SMART" id="SM00450">
    <property type="entry name" value="RHOD"/>
    <property type="match status" value="1"/>
</dbReference>
<reference evidence="3" key="1">
    <citation type="submission" date="2018-06" db="EMBL/GenBank/DDBJ databases">
        <authorList>
            <person name="Zhirakovskaya E."/>
        </authorList>
    </citation>
    <scope>NUCLEOTIDE SEQUENCE</scope>
</reference>
<evidence type="ECO:0000256" key="1">
    <source>
        <dbReference type="ARBA" id="ARBA00022723"/>
    </source>
</evidence>
<dbReference type="PANTHER" id="PTHR43084">
    <property type="entry name" value="PERSULFIDE DIOXYGENASE ETHE1"/>
    <property type="match status" value="1"/>
</dbReference>
<gene>
    <name evidence="3" type="ORF">MNBD_ACTINO01-786</name>
</gene>
<dbReference type="Gene3D" id="3.60.15.10">
    <property type="entry name" value="Ribonuclease Z/Hydroxyacylglutathione hydrolase-like"/>
    <property type="match status" value="1"/>
</dbReference>
<accession>A0A3B0STK6</accession>
<dbReference type="InterPro" id="IPR036866">
    <property type="entry name" value="RibonucZ/Hydroxyglut_hydro"/>
</dbReference>
<dbReference type="SUPFAM" id="SSF56281">
    <property type="entry name" value="Metallo-hydrolase/oxidoreductase"/>
    <property type="match status" value="1"/>
</dbReference>
<dbReference type="Gene3D" id="3.40.250.10">
    <property type="entry name" value="Rhodanese-like domain"/>
    <property type="match status" value="2"/>
</dbReference>
<feature type="domain" description="Rhodanese" evidence="2">
    <location>
        <begin position="267"/>
        <end position="320"/>
    </location>
</feature>
<dbReference type="InterPro" id="IPR001279">
    <property type="entry name" value="Metallo-B-lactamas"/>
</dbReference>
<dbReference type="AlphaFoldDB" id="A0A3B0STK6"/>
<name>A0A3B0STK6_9ZZZZ</name>
<keyword evidence="1" id="KW-0479">Metal-binding</keyword>
<dbReference type="PROSITE" id="PS50206">
    <property type="entry name" value="RHODANESE_3"/>
    <property type="match status" value="2"/>
</dbReference>
<dbReference type="PANTHER" id="PTHR43084:SF1">
    <property type="entry name" value="PERSULFIDE DIOXYGENASE ETHE1, MITOCHONDRIAL"/>
    <property type="match status" value="1"/>
</dbReference>
<dbReference type="CDD" id="cd00158">
    <property type="entry name" value="RHOD"/>
    <property type="match status" value="2"/>
</dbReference>
<organism evidence="3">
    <name type="scientific">hydrothermal vent metagenome</name>
    <dbReference type="NCBI Taxonomy" id="652676"/>
    <lineage>
        <taxon>unclassified sequences</taxon>
        <taxon>metagenomes</taxon>
        <taxon>ecological metagenomes</taxon>
    </lineage>
</organism>
<evidence type="ECO:0000259" key="2">
    <source>
        <dbReference type="PROSITE" id="PS50206"/>
    </source>
</evidence>
<dbReference type="GO" id="GO:0016787">
    <property type="term" value="F:hydrolase activity"/>
    <property type="evidence" value="ECO:0007669"/>
    <property type="project" value="UniProtKB-KW"/>
</dbReference>
<evidence type="ECO:0000313" key="3">
    <source>
        <dbReference type="EMBL" id="VAW05632.1"/>
    </source>
</evidence>
<dbReference type="CDD" id="cd07724">
    <property type="entry name" value="POD-like_MBL-fold"/>
    <property type="match status" value="1"/>
</dbReference>
<dbReference type="GO" id="GO:0070813">
    <property type="term" value="P:hydrogen sulfide metabolic process"/>
    <property type="evidence" value="ECO:0007669"/>
    <property type="project" value="TreeGrafter"/>
</dbReference>
<sequence>MIIDLSTPNTRAFAKQISTASLGDHSYIVVVGEEAVAIDIQRDLDRFEAVLDGVDANLVAVFETHIHNDYVSGGKLLAEEHGATYVLPANTGATYDHTPLPDGETIPVGGWLVRAMHTPGHTHNHTSYVLESPQGPVAIFSGGSMLVGAVGRSDLLGPDHTERLLADQYASAHRIADTLPNPSIVAPTHGTGSFCSASDVADTTSTVEREKLQNPALIAPSLDAFALSQKMGYKAYPVYYKHMAPSNLLPLGAPPREDLPTITRLDQVGEATIIDVRPFEEYAAGHLPGSLAFPGSTDDAVYMGWTLEWDSPVVLVGKRSEVQEARVHLIRIGWDAIVGRIEPDSLDLMADGPLATTPFITFDELEGAEGTLLDVRDPVEHLMGVIPGATLVHLAEVSVNPSAYVTGDVLIHCQGGYRASIVAGFLEAAGLQATVIYDDLENYKGQLVSP</sequence>
<feature type="domain" description="Rhodanese" evidence="2">
    <location>
        <begin position="366"/>
        <end position="449"/>
    </location>
</feature>
<dbReference type="SUPFAM" id="SSF52821">
    <property type="entry name" value="Rhodanese/Cell cycle control phosphatase"/>
    <property type="match status" value="2"/>
</dbReference>